<dbReference type="AlphaFoldDB" id="A0AA37MAV5"/>
<dbReference type="InterPro" id="IPR029063">
    <property type="entry name" value="SAM-dependent_MTases_sf"/>
</dbReference>
<dbReference type="SUPFAM" id="SSF53335">
    <property type="entry name" value="S-adenosyl-L-methionine-dependent methyltransferases"/>
    <property type="match status" value="1"/>
</dbReference>
<name>A0AA37MAV5_9HYPH</name>
<dbReference type="Proteomes" id="UP001055108">
    <property type="component" value="Unassembled WGS sequence"/>
</dbReference>
<accession>A0AA37MAV5</accession>
<gene>
    <name evidence="1" type="ORF">NBEOAGPD_1256</name>
</gene>
<protein>
    <submittedName>
        <fullName evidence="1">Uncharacterized protein</fullName>
    </submittedName>
</protein>
<evidence type="ECO:0000313" key="1">
    <source>
        <dbReference type="EMBL" id="GJD78044.1"/>
    </source>
</evidence>
<organism evidence="1 2">
    <name type="scientific">Methylobacterium gregans</name>
    <dbReference type="NCBI Taxonomy" id="374424"/>
    <lineage>
        <taxon>Bacteria</taxon>
        <taxon>Pseudomonadati</taxon>
        <taxon>Pseudomonadota</taxon>
        <taxon>Alphaproteobacteria</taxon>
        <taxon>Hyphomicrobiales</taxon>
        <taxon>Methylobacteriaceae</taxon>
        <taxon>Methylobacterium</taxon>
    </lineage>
</organism>
<dbReference type="EMBL" id="BPQM01000026">
    <property type="protein sequence ID" value="GJD78044.1"/>
    <property type="molecule type" value="Genomic_DNA"/>
</dbReference>
<evidence type="ECO:0000313" key="2">
    <source>
        <dbReference type="Proteomes" id="UP001055108"/>
    </source>
</evidence>
<keyword evidence="2" id="KW-1185">Reference proteome</keyword>
<sequence>MSLPLNRPRPMLTAKREVVAWIGRALQRLAASPSVDANAVLDASKLGFEFRRQMIDGYLRDHYGLTVQSGPFQGMAYIAEAAGSLYGPKILGTYELELAHIFGQLERYETFVDVGCAEGYFAVGALVAAPHLRTLAFDLDARARQLCAALAETNEVAGRLQIGDLCRPEDLARLASPKTLIMIDVEGAETSLLGSTPAEALSDCDVVVETHYTSAGCTLEFLHAYFSATHDLTIIEQTARDPSAFPPLMALGQVDRFMAQWEGRGPEPWIFAQARR</sequence>
<comment type="caution">
    <text evidence="1">The sequence shown here is derived from an EMBL/GenBank/DDBJ whole genome shotgun (WGS) entry which is preliminary data.</text>
</comment>
<dbReference type="Gene3D" id="3.40.50.150">
    <property type="entry name" value="Vaccinia Virus protein VP39"/>
    <property type="match status" value="1"/>
</dbReference>
<proteinExistence type="predicted"/>
<reference evidence="1" key="2">
    <citation type="submission" date="2021-08" db="EMBL/GenBank/DDBJ databases">
        <authorList>
            <person name="Tani A."/>
            <person name="Ola A."/>
            <person name="Ogura Y."/>
            <person name="Katsura K."/>
            <person name="Hayashi T."/>
        </authorList>
    </citation>
    <scope>NUCLEOTIDE SEQUENCE</scope>
    <source>
        <strain evidence="1">NBRC 103626</strain>
    </source>
</reference>
<dbReference type="RefSeq" id="WP_238301775.1">
    <property type="nucleotide sequence ID" value="NZ_BPQM01000026.1"/>
</dbReference>
<reference evidence="1" key="1">
    <citation type="journal article" date="2016" name="Front. Microbiol.">
        <title>Genome Sequence of the Piezophilic, Mesophilic Sulfate-Reducing Bacterium Desulfovibrio indicus J2T.</title>
        <authorList>
            <person name="Cao J."/>
            <person name="Maignien L."/>
            <person name="Shao Z."/>
            <person name="Alain K."/>
            <person name="Jebbar M."/>
        </authorList>
    </citation>
    <scope>NUCLEOTIDE SEQUENCE</scope>
    <source>
        <strain evidence="1">NBRC 103626</strain>
    </source>
</reference>